<dbReference type="EMBL" id="ODYU01007401">
    <property type="protein sequence ID" value="SOQ50132.1"/>
    <property type="molecule type" value="Genomic_DNA"/>
</dbReference>
<feature type="compositionally biased region" description="Polar residues" evidence="1">
    <location>
        <begin position="153"/>
        <end position="166"/>
    </location>
</feature>
<evidence type="ECO:0000313" key="2">
    <source>
        <dbReference type="EMBL" id="SOQ50132.1"/>
    </source>
</evidence>
<accession>A0A2H1WBA9</accession>
<reference evidence="2" key="1">
    <citation type="submission" date="2016-07" db="EMBL/GenBank/DDBJ databases">
        <authorList>
            <person name="Bretaudeau A."/>
        </authorList>
    </citation>
    <scope>NUCLEOTIDE SEQUENCE</scope>
    <source>
        <strain evidence="2">Rice</strain>
        <tissue evidence="2">Whole body</tissue>
    </source>
</reference>
<gene>
    <name evidence="2" type="ORF">SFRICE_019655</name>
</gene>
<sequence length="178" mass="20068">MIYPLKKNPASLVEWTQERLANMGSRVRFPGRVKYYWAFFRFSENFLVLARILKGKSCNGENKLRTQYTESPVFIHLTAEYLDTRGRTGRAARYQHRIHRYIHCTAVAYLHRDSSPGVGDRATISGHRKCGSASKGSSPPDQNQTRACGASRSARTSKSHQTTTDGAHSHDRLAVIIS</sequence>
<proteinExistence type="predicted"/>
<protein>
    <submittedName>
        <fullName evidence="2">SFRICE_019655</fullName>
    </submittedName>
</protein>
<feature type="compositionally biased region" description="Polar residues" evidence="1">
    <location>
        <begin position="134"/>
        <end position="146"/>
    </location>
</feature>
<organism evidence="2">
    <name type="scientific">Spodoptera frugiperda</name>
    <name type="common">Fall armyworm</name>
    <dbReference type="NCBI Taxonomy" id="7108"/>
    <lineage>
        <taxon>Eukaryota</taxon>
        <taxon>Metazoa</taxon>
        <taxon>Ecdysozoa</taxon>
        <taxon>Arthropoda</taxon>
        <taxon>Hexapoda</taxon>
        <taxon>Insecta</taxon>
        <taxon>Pterygota</taxon>
        <taxon>Neoptera</taxon>
        <taxon>Endopterygota</taxon>
        <taxon>Lepidoptera</taxon>
        <taxon>Glossata</taxon>
        <taxon>Ditrysia</taxon>
        <taxon>Noctuoidea</taxon>
        <taxon>Noctuidae</taxon>
        <taxon>Amphipyrinae</taxon>
        <taxon>Spodoptera</taxon>
    </lineage>
</organism>
<feature type="region of interest" description="Disordered" evidence="1">
    <location>
        <begin position="118"/>
        <end position="170"/>
    </location>
</feature>
<name>A0A2H1WBA9_SPOFR</name>
<evidence type="ECO:0000256" key="1">
    <source>
        <dbReference type="SAM" id="MobiDB-lite"/>
    </source>
</evidence>
<dbReference type="AlphaFoldDB" id="A0A2H1WBA9"/>